<organism evidence="2">
    <name type="scientific">Chromera velia CCMP2878</name>
    <dbReference type="NCBI Taxonomy" id="1169474"/>
    <lineage>
        <taxon>Eukaryota</taxon>
        <taxon>Sar</taxon>
        <taxon>Alveolata</taxon>
        <taxon>Colpodellida</taxon>
        <taxon>Chromeraceae</taxon>
        <taxon>Chromera</taxon>
    </lineage>
</organism>
<evidence type="ECO:0000256" key="1">
    <source>
        <dbReference type="ARBA" id="ARBA00001962"/>
    </source>
</evidence>
<comment type="cofactor">
    <cofactor evidence="1">
        <name>Fe cation</name>
        <dbReference type="ChEBI" id="CHEBI:24875"/>
    </cofactor>
</comment>
<dbReference type="EMBL" id="CDMZ01000538">
    <property type="protein sequence ID" value="CEM16428.1"/>
    <property type="molecule type" value="Genomic_DNA"/>
</dbReference>
<protein>
    <recommendedName>
        <fullName evidence="3">Phytanoyl-CoA dioxygenase</fullName>
    </recommendedName>
</protein>
<name>A0A0G4FPP2_9ALVE</name>
<accession>A0A0G4FPP2</accession>
<dbReference type="Gene3D" id="2.60.120.620">
    <property type="entry name" value="q2cbj1_9rhob like domain"/>
    <property type="match status" value="1"/>
</dbReference>
<sequence>METAPLSADALRSLVESVSIDEETVETFRRDGIVHLKQVLSPEQVESVRAAANEAVANPGPLAELIRADTNWENLYEQNGNGKGEEDKEGTGKKLSVDWESVEMFQDLEMHCRLPSFRRLVAELPCGGILARLAGSSRVCFFYDHLIIKRGGTKKEIPFHQDLPYWKVKDPNVFTAWIPLDPMPEEDAVEFVASSHRWGLFRPRHFVDQSDYEGVSDLPPMPDIKEMRAEGKAKALRFGVQPGDLLCFDARIVHGSPGNSQTDGQKQRRLALRFAGDGHTYVDHGRETAVPTEAVTNAAGLKTGDPLWSAPLFFPLVWPPEDAVKNEKRFAPPLVQKLQ</sequence>
<gene>
    <name evidence="2" type="ORF">Cvel_18132</name>
</gene>
<dbReference type="PANTHER" id="PTHR20883">
    <property type="entry name" value="PHYTANOYL-COA DIOXYGENASE DOMAIN CONTAINING 1"/>
    <property type="match status" value="1"/>
</dbReference>
<dbReference type="InterPro" id="IPR008775">
    <property type="entry name" value="Phytyl_CoA_dOase-like"/>
</dbReference>
<dbReference type="AlphaFoldDB" id="A0A0G4FPP2"/>
<dbReference type="SUPFAM" id="SSF51197">
    <property type="entry name" value="Clavaminate synthase-like"/>
    <property type="match status" value="1"/>
</dbReference>
<evidence type="ECO:0008006" key="3">
    <source>
        <dbReference type="Google" id="ProtNLM"/>
    </source>
</evidence>
<dbReference type="Pfam" id="PF05721">
    <property type="entry name" value="PhyH"/>
    <property type="match status" value="1"/>
</dbReference>
<dbReference type="VEuPathDB" id="CryptoDB:Cvel_18132"/>
<proteinExistence type="predicted"/>
<evidence type="ECO:0000313" key="2">
    <source>
        <dbReference type="EMBL" id="CEM16428.1"/>
    </source>
</evidence>
<reference evidence="2" key="1">
    <citation type="submission" date="2014-11" db="EMBL/GenBank/DDBJ databases">
        <authorList>
            <person name="Otto D Thomas"/>
            <person name="Naeem Raeece"/>
        </authorList>
    </citation>
    <scope>NUCLEOTIDE SEQUENCE</scope>
</reference>
<dbReference type="PANTHER" id="PTHR20883:SF49">
    <property type="entry name" value="PHYTANOYL-COA DIOXYGENASE"/>
    <property type="match status" value="1"/>
</dbReference>